<protein>
    <submittedName>
        <fullName evidence="1">Uncharacterized protein</fullName>
    </submittedName>
</protein>
<dbReference type="Proteomes" id="UP000007174">
    <property type="component" value="Unassembled WGS sequence"/>
</dbReference>
<accession>H1VXA7</accession>
<organism evidence="1 2">
    <name type="scientific">Colletotrichum higginsianum (strain IMI 349063)</name>
    <name type="common">Crucifer anthracnose fungus</name>
    <dbReference type="NCBI Taxonomy" id="759273"/>
    <lineage>
        <taxon>Eukaryota</taxon>
        <taxon>Fungi</taxon>
        <taxon>Dikarya</taxon>
        <taxon>Ascomycota</taxon>
        <taxon>Pezizomycotina</taxon>
        <taxon>Sordariomycetes</taxon>
        <taxon>Hypocreomycetidae</taxon>
        <taxon>Glomerellales</taxon>
        <taxon>Glomerellaceae</taxon>
        <taxon>Colletotrichum</taxon>
        <taxon>Colletotrichum destructivum species complex</taxon>
    </lineage>
</organism>
<evidence type="ECO:0000313" key="1">
    <source>
        <dbReference type="EMBL" id="CCF44869.1"/>
    </source>
</evidence>
<evidence type="ECO:0000313" key="2">
    <source>
        <dbReference type="Proteomes" id="UP000007174"/>
    </source>
</evidence>
<gene>
    <name evidence="1" type="ORF">CH063_14128</name>
</gene>
<proteinExistence type="predicted"/>
<dbReference type="AlphaFoldDB" id="H1VXA7"/>
<reference evidence="2" key="1">
    <citation type="journal article" date="2012" name="Nat. Genet.">
        <title>Lifestyle transitions in plant pathogenic Colletotrichum fungi deciphered by genome and transcriptome analyses.</title>
        <authorList>
            <person name="O'Connell R.J."/>
            <person name="Thon M.R."/>
            <person name="Hacquard S."/>
            <person name="Amyotte S.G."/>
            <person name="Kleemann J."/>
            <person name="Torres M.F."/>
            <person name="Damm U."/>
            <person name="Buiate E.A."/>
            <person name="Epstein L."/>
            <person name="Alkan N."/>
            <person name="Altmueller J."/>
            <person name="Alvarado-Balderrama L."/>
            <person name="Bauser C.A."/>
            <person name="Becker C."/>
            <person name="Birren B.W."/>
            <person name="Chen Z."/>
            <person name="Choi J."/>
            <person name="Crouch J.A."/>
            <person name="Duvick J.P."/>
            <person name="Farman M.A."/>
            <person name="Gan P."/>
            <person name="Heiman D."/>
            <person name="Henrissat B."/>
            <person name="Howard R.J."/>
            <person name="Kabbage M."/>
            <person name="Koch C."/>
            <person name="Kracher B."/>
            <person name="Kubo Y."/>
            <person name="Law A.D."/>
            <person name="Lebrun M.-H."/>
            <person name="Lee Y.-H."/>
            <person name="Miyara I."/>
            <person name="Moore N."/>
            <person name="Neumann U."/>
            <person name="Nordstroem K."/>
            <person name="Panaccione D.G."/>
            <person name="Panstruga R."/>
            <person name="Place M."/>
            <person name="Proctor R.H."/>
            <person name="Prusky D."/>
            <person name="Rech G."/>
            <person name="Reinhardt R."/>
            <person name="Rollins J.A."/>
            <person name="Rounsley S."/>
            <person name="Schardl C.L."/>
            <person name="Schwartz D.C."/>
            <person name="Shenoy N."/>
            <person name="Shirasu K."/>
            <person name="Sikhakolli U.R."/>
            <person name="Stueber K."/>
            <person name="Sukno S.A."/>
            <person name="Sweigard J.A."/>
            <person name="Takano Y."/>
            <person name="Takahara H."/>
            <person name="Trail F."/>
            <person name="van der Does H.C."/>
            <person name="Voll L.M."/>
            <person name="Will I."/>
            <person name="Young S."/>
            <person name="Zeng Q."/>
            <person name="Zhang J."/>
            <person name="Zhou S."/>
            <person name="Dickman M.B."/>
            <person name="Schulze-Lefert P."/>
            <person name="Ver Loren van Themaat E."/>
            <person name="Ma L.-J."/>
            <person name="Vaillancourt L.J."/>
        </authorList>
    </citation>
    <scope>NUCLEOTIDE SEQUENCE [LARGE SCALE GENOMIC DNA]</scope>
    <source>
        <strain evidence="2">IMI 349063</strain>
    </source>
</reference>
<name>H1VXA7_COLHI</name>
<sequence length="103" mass="10369">MPSVCTMVGRAVDTMVISRASMSLLAARAATMAQKRSPLAGAAATDSFVSIVELGRASSDKSVNPVGSVGSVQSVEVSAVFRVPGSKGPPDGACCNIANATQR</sequence>
<dbReference type="HOGENOM" id="CLU_2263568_0_0_1"/>
<dbReference type="EMBL" id="CACQ02007241">
    <property type="protein sequence ID" value="CCF44869.1"/>
    <property type="molecule type" value="Genomic_DNA"/>
</dbReference>